<dbReference type="EMBL" id="BMJJ01000002">
    <property type="protein sequence ID" value="GGD08080.1"/>
    <property type="molecule type" value="Genomic_DNA"/>
</dbReference>
<dbReference type="InterPro" id="IPR029033">
    <property type="entry name" value="His_PPase_superfam"/>
</dbReference>
<feature type="binding site" evidence="2">
    <location>
        <position position="65"/>
    </location>
    <ligand>
        <name>substrate</name>
    </ligand>
</feature>
<dbReference type="Gene3D" id="3.40.50.1240">
    <property type="entry name" value="Phosphoglycerate mutase-like"/>
    <property type="match status" value="1"/>
</dbReference>
<dbReference type="PANTHER" id="PTHR48100">
    <property type="entry name" value="BROAD-SPECIFICITY PHOSPHATASE YOR283W-RELATED"/>
    <property type="match status" value="1"/>
</dbReference>
<accession>A0A917D6R4</accession>
<dbReference type="PIRSF" id="PIRSF000709">
    <property type="entry name" value="6PFK_2-Ptase"/>
    <property type="match status" value="1"/>
</dbReference>
<dbReference type="PANTHER" id="PTHR48100:SF59">
    <property type="entry name" value="ADENOSYLCOBALAMIN_ALPHA-RIBAZOLE PHOSPHATASE"/>
    <property type="match status" value="1"/>
</dbReference>
<dbReference type="InterPro" id="IPR001345">
    <property type="entry name" value="PG/BPGM_mutase_AS"/>
</dbReference>
<gene>
    <name evidence="3" type="ORF">GCM10011335_08690</name>
</gene>
<dbReference type="InterPro" id="IPR013078">
    <property type="entry name" value="His_Pase_superF_clade-1"/>
</dbReference>
<dbReference type="InterPro" id="IPR050275">
    <property type="entry name" value="PGM_Phosphatase"/>
</dbReference>
<sequence>MPLPLLYLCRHGQTDWNAEERLQGQEEIGLNALGRRQAQRNGQRLAELLEGRAGTLSFLASPMLRTRQTMEIIRSELGLDPLAYATDARLMELHFGDWQGSTLDEIAAETPQAVADREAAKWDYVPPGATAESYAMLAERARPVFEALAEPTILVAHGGIVRAFLRLYGGLSAREAAFLTIPQDQILKASEGTIAWV</sequence>
<evidence type="ECO:0000313" key="4">
    <source>
        <dbReference type="Proteomes" id="UP000613160"/>
    </source>
</evidence>
<dbReference type="SUPFAM" id="SSF53254">
    <property type="entry name" value="Phosphoglycerate mutase-like"/>
    <property type="match status" value="1"/>
</dbReference>
<dbReference type="GO" id="GO:0005737">
    <property type="term" value="C:cytoplasm"/>
    <property type="evidence" value="ECO:0007669"/>
    <property type="project" value="TreeGrafter"/>
</dbReference>
<protein>
    <submittedName>
        <fullName evidence="3">Phosphoglycerate mutase</fullName>
    </submittedName>
</protein>
<evidence type="ECO:0000313" key="3">
    <source>
        <dbReference type="EMBL" id="GGD08080.1"/>
    </source>
</evidence>
<feature type="active site" description="Proton donor/acceptor" evidence="1">
    <location>
        <position position="92"/>
    </location>
</feature>
<dbReference type="RefSeq" id="WP_188849364.1">
    <property type="nucleotide sequence ID" value="NZ_BMJJ01000002.1"/>
</dbReference>
<organism evidence="3 4">
    <name type="scientific">Aureimonas glaciei</name>
    <dbReference type="NCBI Taxonomy" id="1776957"/>
    <lineage>
        <taxon>Bacteria</taxon>
        <taxon>Pseudomonadati</taxon>
        <taxon>Pseudomonadota</taxon>
        <taxon>Alphaproteobacteria</taxon>
        <taxon>Hyphomicrobiales</taxon>
        <taxon>Aurantimonadaceae</taxon>
        <taxon>Aureimonas</taxon>
    </lineage>
</organism>
<feature type="binding site" evidence="2">
    <location>
        <begin position="10"/>
        <end position="17"/>
    </location>
    <ligand>
        <name>substrate</name>
    </ligand>
</feature>
<dbReference type="Pfam" id="PF00300">
    <property type="entry name" value="His_Phos_1"/>
    <property type="match status" value="1"/>
</dbReference>
<dbReference type="CDD" id="cd07067">
    <property type="entry name" value="HP_PGM_like"/>
    <property type="match status" value="1"/>
</dbReference>
<dbReference type="PROSITE" id="PS00175">
    <property type="entry name" value="PG_MUTASE"/>
    <property type="match status" value="1"/>
</dbReference>
<reference evidence="3" key="1">
    <citation type="journal article" date="2014" name="Int. J. Syst. Evol. Microbiol.">
        <title>Complete genome sequence of Corynebacterium casei LMG S-19264T (=DSM 44701T), isolated from a smear-ripened cheese.</title>
        <authorList>
            <consortium name="US DOE Joint Genome Institute (JGI-PGF)"/>
            <person name="Walter F."/>
            <person name="Albersmeier A."/>
            <person name="Kalinowski J."/>
            <person name="Ruckert C."/>
        </authorList>
    </citation>
    <scope>NUCLEOTIDE SEQUENCE</scope>
    <source>
        <strain evidence="3">CGMCC 1.15493</strain>
    </source>
</reference>
<dbReference type="AlphaFoldDB" id="A0A917D6R4"/>
<evidence type="ECO:0000256" key="2">
    <source>
        <dbReference type="PIRSR" id="PIRSR613078-2"/>
    </source>
</evidence>
<dbReference type="Proteomes" id="UP000613160">
    <property type="component" value="Unassembled WGS sequence"/>
</dbReference>
<reference evidence="3" key="2">
    <citation type="submission" date="2020-09" db="EMBL/GenBank/DDBJ databases">
        <authorList>
            <person name="Sun Q."/>
            <person name="Zhou Y."/>
        </authorList>
    </citation>
    <scope>NUCLEOTIDE SEQUENCE</scope>
    <source>
        <strain evidence="3">CGMCC 1.15493</strain>
    </source>
</reference>
<feature type="active site" description="Tele-phosphohistidine intermediate" evidence="1">
    <location>
        <position position="11"/>
    </location>
</feature>
<keyword evidence="4" id="KW-1185">Reference proteome</keyword>
<name>A0A917D6R4_9HYPH</name>
<comment type="caution">
    <text evidence="3">The sequence shown here is derived from an EMBL/GenBank/DDBJ whole genome shotgun (WGS) entry which is preliminary data.</text>
</comment>
<evidence type="ECO:0000256" key="1">
    <source>
        <dbReference type="PIRSR" id="PIRSR613078-1"/>
    </source>
</evidence>
<dbReference type="SMART" id="SM00855">
    <property type="entry name" value="PGAM"/>
    <property type="match status" value="1"/>
</dbReference>
<proteinExistence type="predicted"/>
<dbReference type="GO" id="GO:0016791">
    <property type="term" value="F:phosphatase activity"/>
    <property type="evidence" value="ECO:0007669"/>
    <property type="project" value="TreeGrafter"/>
</dbReference>